<sequence>MRVVRVQYKGSVFFGALQDDGVVCLNHQLGLKDPIPLADLAILPVVAPSKIICAGMNYRDHAAEIGFPVPDEPVFFLKAPTAVIGSGQPILVPQGVGRVDYEGELALVVGRQCRNISPDAVPAHVFGYTCANDVTARDLQRRDGLFGRCKGYDTFCPVGPWIETDLPDTANLAVRTLVNGEVRQQGNTADMLFTPNEMVSAISRVMTLLPGDLILTGTPVGVGPIVPGDEVRVEIEKVGLLINPVLAAPDADEHAEVPLQ</sequence>
<dbReference type="RefSeq" id="WP_196609801.1">
    <property type="nucleotide sequence ID" value="NZ_VRYY01000354.1"/>
</dbReference>
<evidence type="ECO:0000256" key="1">
    <source>
        <dbReference type="ARBA" id="ARBA00022723"/>
    </source>
</evidence>
<dbReference type="InterPro" id="IPR036663">
    <property type="entry name" value="Fumarylacetoacetase_C_sf"/>
</dbReference>
<keyword evidence="1" id="KW-0479">Metal-binding</keyword>
<dbReference type="InterPro" id="IPR011234">
    <property type="entry name" value="Fumarylacetoacetase-like_C"/>
</dbReference>
<reference evidence="3 4" key="1">
    <citation type="submission" date="2019-08" db="EMBL/GenBank/DDBJ databases">
        <authorList>
            <person name="Luo N."/>
        </authorList>
    </citation>
    <scope>NUCLEOTIDE SEQUENCE [LARGE SCALE GENOMIC DNA]</scope>
    <source>
        <strain evidence="3 4">NCIMB 9442</strain>
    </source>
</reference>
<accession>A0ABS0J5J6</accession>
<dbReference type="EMBL" id="VRYY01000354">
    <property type="protein sequence ID" value="MBG3877713.1"/>
    <property type="molecule type" value="Genomic_DNA"/>
</dbReference>
<name>A0ABS0J5J6_9BACT</name>
<dbReference type="GO" id="GO:0016787">
    <property type="term" value="F:hydrolase activity"/>
    <property type="evidence" value="ECO:0007669"/>
    <property type="project" value="UniProtKB-KW"/>
</dbReference>
<evidence type="ECO:0000313" key="4">
    <source>
        <dbReference type="Proteomes" id="UP001194469"/>
    </source>
</evidence>
<dbReference type="PANTHER" id="PTHR11820">
    <property type="entry name" value="ACYLPYRUVASE"/>
    <property type="match status" value="1"/>
</dbReference>
<evidence type="ECO:0000313" key="3">
    <source>
        <dbReference type="EMBL" id="MBG3877713.1"/>
    </source>
</evidence>
<gene>
    <name evidence="3" type="ORF">FVW20_11990</name>
</gene>
<proteinExistence type="predicted"/>
<dbReference type="Proteomes" id="UP001194469">
    <property type="component" value="Unassembled WGS sequence"/>
</dbReference>
<dbReference type="SUPFAM" id="SSF56529">
    <property type="entry name" value="FAH"/>
    <property type="match status" value="1"/>
</dbReference>
<organism evidence="3 4">
    <name type="scientific">Nitratidesulfovibrio oxamicus</name>
    <dbReference type="NCBI Taxonomy" id="32016"/>
    <lineage>
        <taxon>Bacteria</taxon>
        <taxon>Pseudomonadati</taxon>
        <taxon>Thermodesulfobacteriota</taxon>
        <taxon>Desulfovibrionia</taxon>
        <taxon>Desulfovibrionales</taxon>
        <taxon>Desulfovibrionaceae</taxon>
        <taxon>Nitratidesulfovibrio</taxon>
    </lineage>
</organism>
<dbReference type="Gene3D" id="3.90.850.10">
    <property type="entry name" value="Fumarylacetoacetase-like, C-terminal domain"/>
    <property type="match status" value="1"/>
</dbReference>
<keyword evidence="4" id="KW-1185">Reference proteome</keyword>
<dbReference type="PANTHER" id="PTHR11820:SF7">
    <property type="entry name" value="ACYLPYRUVASE FAHD1, MITOCHONDRIAL"/>
    <property type="match status" value="1"/>
</dbReference>
<keyword evidence="3" id="KW-0378">Hydrolase</keyword>
<evidence type="ECO:0000259" key="2">
    <source>
        <dbReference type="Pfam" id="PF01557"/>
    </source>
</evidence>
<comment type="caution">
    <text evidence="3">The sequence shown here is derived from an EMBL/GenBank/DDBJ whole genome shotgun (WGS) entry which is preliminary data.</text>
</comment>
<protein>
    <submittedName>
        <fullName evidence="3">Fumarylacetoacetate hydrolase family protein</fullName>
    </submittedName>
</protein>
<dbReference type="Pfam" id="PF01557">
    <property type="entry name" value="FAA_hydrolase"/>
    <property type="match status" value="1"/>
</dbReference>
<feature type="domain" description="Fumarylacetoacetase-like C-terminal" evidence="2">
    <location>
        <begin position="50"/>
        <end position="245"/>
    </location>
</feature>